<feature type="transmembrane region" description="Helical" evidence="9">
    <location>
        <begin position="157"/>
        <end position="176"/>
    </location>
</feature>
<name>A0A9D1VJ93_9LACO</name>
<evidence type="ECO:0000259" key="11">
    <source>
        <dbReference type="PROSITE" id="PS50929"/>
    </source>
</evidence>
<evidence type="ECO:0000313" key="13">
    <source>
        <dbReference type="Proteomes" id="UP000824231"/>
    </source>
</evidence>
<dbReference type="Gene3D" id="3.40.50.300">
    <property type="entry name" value="P-loop containing nucleotide triphosphate hydrolases"/>
    <property type="match status" value="1"/>
</dbReference>
<dbReference type="SUPFAM" id="SSF90123">
    <property type="entry name" value="ABC transporter transmembrane region"/>
    <property type="match status" value="1"/>
</dbReference>
<comment type="caution">
    <text evidence="12">The sequence shown here is derived from an EMBL/GenBank/DDBJ whole genome shotgun (WGS) entry which is preliminary data.</text>
</comment>
<dbReference type="GO" id="GO:0005524">
    <property type="term" value="F:ATP binding"/>
    <property type="evidence" value="ECO:0007669"/>
    <property type="project" value="UniProtKB-KW"/>
</dbReference>
<gene>
    <name evidence="12" type="ORF">H9856_07235</name>
</gene>
<accession>A0A9D1VJ93</accession>
<keyword evidence="5" id="KW-0547">Nucleotide-binding</keyword>
<dbReference type="PROSITE" id="PS50893">
    <property type="entry name" value="ABC_TRANSPORTER_2"/>
    <property type="match status" value="1"/>
</dbReference>
<dbReference type="InterPro" id="IPR003593">
    <property type="entry name" value="AAA+_ATPase"/>
</dbReference>
<reference evidence="12" key="1">
    <citation type="journal article" date="2021" name="PeerJ">
        <title>Extensive microbial diversity within the chicken gut microbiome revealed by metagenomics and culture.</title>
        <authorList>
            <person name="Gilroy R."/>
            <person name="Ravi A."/>
            <person name="Getino M."/>
            <person name="Pursley I."/>
            <person name="Horton D.L."/>
            <person name="Alikhan N.F."/>
            <person name="Baker D."/>
            <person name="Gharbi K."/>
            <person name="Hall N."/>
            <person name="Watson M."/>
            <person name="Adriaenssens E.M."/>
            <person name="Foster-Nyarko E."/>
            <person name="Jarju S."/>
            <person name="Secka A."/>
            <person name="Antonio M."/>
            <person name="Oren A."/>
            <person name="Chaudhuri R.R."/>
            <person name="La Ragione R."/>
            <person name="Hildebrand F."/>
            <person name="Pallen M.J."/>
        </authorList>
    </citation>
    <scope>NUCLEOTIDE SEQUENCE</scope>
    <source>
        <strain evidence="12">ChiSxjej3B15-572</strain>
    </source>
</reference>
<dbReference type="PROSITE" id="PS00211">
    <property type="entry name" value="ABC_TRANSPORTER_1"/>
    <property type="match status" value="1"/>
</dbReference>
<dbReference type="InterPro" id="IPR039421">
    <property type="entry name" value="Type_1_exporter"/>
</dbReference>
<dbReference type="InterPro" id="IPR027417">
    <property type="entry name" value="P-loop_NTPase"/>
</dbReference>
<evidence type="ECO:0000256" key="8">
    <source>
        <dbReference type="ARBA" id="ARBA00023136"/>
    </source>
</evidence>
<dbReference type="InterPro" id="IPR011527">
    <property type="entry name" value="ABC1_TM_dom"/>
</dbReference>
<dbReference type="InterPro" id="IPR036640">
    <property type="entry name" value="ABC1_TM_sf"/>
</dbReference>
<sequence>MFKIIHRYMAWFPATMAVLFLFGQTVCDLYLPTITASLVNKGILQQNFAYIMKIGWRMLFVAGLGLMAATVNVFLASRQSMKIGAQLRSKLYAKVLNFAGQEMTQFGTSTLITRTTNDVVQVQTVMFQVLRQMLRSPMILVTACVLAYIQAPRLTVIYLITLPILTVLCLLVLHYATPLFHSIQGKTDRINQIFREGLTGVRVSRAFNQENHEQKRFDNVNRDYTQTGVKAYSLVACLYPAMTLVLSLTDVGIIMYGGQMIAVKTLNVGDLIAFITYTTQILTSFMRLSRMFVSLPRASASAKRINDILETPSSVKYELTPPAKSAVTENTKRPNTQLKQVPAVEFRHVSFRYPGAERLALDDISFTADRDSTIAVIGGTGAGKSTLIDLLAHLYEPAAGQILVEGRPVNSIPANQLHRYLTVAQQKTVLFSGTVRSNLQKAKADASDEEMWHALDVAQASKFVQAAGGLDAKVQQGGHNFSGGQRQRLAIARTLVADADIYVFDDTFSALDFQTDANLRLALAEDPQMKGKLVVIVAQRVATVLNADQILVLDNGKLVGRGTHDELAQNNRTYQQIMASQLKQGGGSHA</sequence>
<dbReference type="SMART" id="SM00382">
    <property type="entry name" value="AAA"/>
    <property type="match status" value="1"/>
</dbReference>
<dbReference type="Proteomes" id="UP000824231">
    <property type="component" value="Unassembled WGS sequence"/>
</dbReference>
<keyword evidence="4 9" id="KW-0812">Transmembrane</keyword>
<keyword evidence="2" id="KW-0813">Transport</keyword>
<dbReference type="PROSITE" id="PS50929">
    <property type="entry name" value="ABC_TM1F"/>
    <property type="match status" value="1"/>
</dbReference>
<evidence type="ECO:0000256" key="4">
    <source>
        <dbReference type="ARBA" id="ARBA00022692"/>
    </source>
</evidence>
<dbReference type="Pfam" id="PF00005">
    <property type="entry name" value="ABC_tran"/>
    <property type="match status" value="1"/>
</dbReference>
<feature type="transmembrane region" description="Helical" evidence="9">
    <location>
        <begin position="133"/>
        <end position="151"/>
    </location>
</feature>
<dbReference type="EMBL" id="DXFH01000028">
    <property type="protein sequence ID" value="HIX36158.1"/>
    <property type="molecule type" value="Genomic_DNA"/>
</dbReference>
<keyword evidence="3" id="KW-1003">Cell membrane</keyword>
<feature type="domain" description="ABC transporter" evidence="10">
    <location>
        <begin position="344"/>
        <end position="580"/>
    </location>
</feature>
<dbReference type="InterPro" id="IPR003439">
    <property type="entry name" value="ABC_transporter-like_ATP-bd"/>
</dbReference>
<feature type="transmembrane region" description="Helical" evidence="9">
    <location>
        <begin position="231"/>
        <end position="256"/>
    </location>
</feature>
<evidence type="ECO:0000256" key="2">
    <source>
        <dbReference type="ARBA" id="ARBA00022448"/>
    </source>
</evidence>
<keyword evidence="7 9" id="KW-1133">Transmembrane helix</keyword>
<keyword evidence="6 12" id="KW-0067">ATP-binding</keyword>
<feature type="transmembrane region" description="Helical" evidence="9">
    <location>
        <begin position="54"/>
        <end position="75"/>
    </location>
</feature>
<evidence type="ECO:0000256" key="7">
    <source>
        <dbReference type="ARBA" id="ARBA00022989"/>
    </source>
</evidence>
<evidence type="ECO:0000256" key="1">
    <source>
        <dbReference type="ARBA" id="ARBA00004651"/>
    </source>
</evidence>
<dbReference type="FunFam" id="3.40.50.300:FF:000854">
    <property type="entry name" value="Multidrug ABC transporter ATP-binding protein"/>
    <property type="match status" value="1"/>
</dbReference>
<dbReference type="PANTHER" id="PTHR43394:SF1">
    <property type="entry name" value="ATP-BINDING CASSETTE SUB-FAMILY B MEMBER 10, MITOCHONDRIAL"/>
    <property type="match status" value="1"/>
</dbReference>
<evidence type="ECO:0000256" key="9">
    <source>
        <dbReference type="SAM" id="Phobius"/>
    </source>
</evidence>
<dbReference type="AlphaFoldDB" id="A0A9D1VJ93"/>
<dbReference type="Gene3D" id="1.20.1560.10">
    <property type="entry name" value="ABC transporter type 1, transmembrane domain"/>
    <property type="match status" value="1"/>
</dbReference>
<comment type="subcellular location">
    <subcellularLocation>
        <location evidence="1">Cell membrane</location>
        <topology evidence="1">Multi-pass membrane protein</topology>
    </subcellularLocation>
</comment>
<dbReference type="Pfam" id="PF00664">
    <property type="entry name" value="ABC_membrane"/>
    <property type="match status" value="1"/>
</dbReference>
<reference evidence="12" key="2">
    <citation type="submission" date="2021-04" db="EMBL/GenBank/DDBJ databases">
        <authorList>
            <person name="Gilroy R."/>
        </authorList>
    </citation>
    <scope>NUCLEOTIDE SEQUENCE</scope>
    <source>
        <strain evidence="12">ChiSxjej3B15-572</strain>
    </source>
</reference>
<dbReference type="PANTHER" id="PTHR43394">
    <property type="entry name" value="ATP-DEPENDENT PERMEASE MDL1, MITOCHONDRIAL"/>
    <property type="match status" value="1"/>
</dbReference>
<evidence type="ECO:0000256" key="5">
    <source>
        <dbReference type="ARBA" id="ARBA00022741"/>
    </source>
</evidence>
<dbReference type="GO" id="GO:0016887">
    <property type="term" value="F:ATP hydrolysis activity"/>
    <property type="evidence" value="ECO:0007669"/>
    <property type="project" value="InterPro"/>
</dbReference>
<feature type="domain" description="ABC transmembrane type-1" evidence="11">
    <location>
        <begin position="17"/>
        <end position="297"/>
    </location>
</feature>
<evidence type="ECO:0000259" key="10">
    <source>
        <dbReference type="PROSITE" id="PS50893"/>
    </source>
</evidence>
<dbReference type="GO" id="GO:0015421">
    <property type="term" value="F:ABC-type oligopeptide transporter activity"/>
    <property type="evidence" value="ECO:0007669"/>
    <property type="project" value="TreeGrafter"/>
</dbReference>
<evidence type="ECO:0000256" key="6">
    <source>
        <dbReference type="ARBA" id="ARBA00022840"/>
    </source>
</evidence>
<evidence type="ECO:0000256" key="3">
    <source>
        <dbReference type="ARBA" id="ARBA00022475"/>
    </source>
</evidence>
<dbReference type="GO" id="GO:0005886">
    <property type="term" value="C:plasma membrane"/>
    <property type="evidence" value="ECO:0007669"/>
    <property type="project" value="UniProtKB-SubCell"/>
</dbReference>
<protein>
    <submittedName>
        <fullName evidence="12">ABC transporter ATP-binding protein/permease</fullName>
    </submittedName>
</protein>
<proteinExistence type="predicted"/>
<keyword evidence="8 9" id="KW-0472">Membrane</keyword>
<organism evidence="12 13">
    <name type="scientific">Candidatus Limosilactobacillus merdigallinarum</name>
    <dbReference type="NCBI Taxonomy" id="2838652"/>
    <lineage>
        <taxon>Bacteria</taxon>
        <taxon>Bacillati</taxon>
        <taxon>Bacillota</taxon>
        <taxon>Bacilli</taxon>
        <taxon>Lactobacillales</taxon>
        <taxon>Lactobacillaceae</taxon>
        <taxon>Limosilactobacillus</taxon>
    </lineage>
</organism>
<dbReference type="CDD" id="cd18548">
    <property type="entry name" value="ABC_6TM_Tm287_like"/>
    <property type="match status" value="1"/>
</dbReference>
<dbReference type="SUPFAM" id="SSF52540">
    <property type="entry name" value="P-loop containing nucleoside triphosphate hydrolases"/>
    <property type="match status" value="1"/>
</dbReference>
<dbReference type="InterPro" id="IPR017871">
    <property type="entry name" value="ABC_transporter-like_CS"/>
</dbReference>
<evidence type="ECO:0000313" key="12">
    <source>
        <dbReference type="EMBL" id="HIX36158.1"/>
    </source>
</evidence>